<proteinExistence type="predicted"/>
<dbReference type="PROSITE" id="PS50937">
    <property type="entry name" value="HTH_MERR_2"/>
    <property type="match status" value="1"/>
</dbReference>
<dbReference type="PANTHER" id="PTHR30204:SF94">
    <property type="entry name" value="HEAVY METAL-DEPENDENT TRANSCRIPTIONAL REGULATOR HI_0293-RELATED"/>
    <property type="match status" value="1"/>
</dbReference>
<sequence>MTPITKNKPAHKQKLLKMHELSRLTGVPPGTIRYYINEGLLPRPLKTHRNMAYYDQSYVQRIRLIRELQEKRYFPLSIIKQILEQGESSMDTQEIKTILELEGRLFKNISTLPKFDPPDLKALCELTGVSKEEVLEMERVGIIWRKLDGRFDEDSVRIIEILRKLRDAGYTEEAGFNSEFIKIYVDLIEVLARQEVRFFSKTVTGRMSPDEMVNMAENGINLLNTLIGLLRKRMILKIGRELDPQRQL</sequence>
<gene>
    <name evidence="5" type="ORF">C4520_00335</name>
</gene>
<dbReference type="InterPro" id="IPR009061">
    <property type="entry name" value="DNA-bd_dom_put_sf"/>
</dbReference>
<dbReference type="InterPro" id="IPR000551">
    <property type="entry name" value="MerR-type_HTH_dom"/>
</dbReference>
<dbReference type="Gene3D" id="1.10.1660.10">
    <property type="match status" value="1"/>
</dbReference>
<dbReference type="GO" id="GO:0003700">
    <property type="term" value="F:DNA-binding transcription factor activity"/>
    <property type="evidence" value="ECO:0007669"/>
    <property type="project" value="InterPro"/>
</dbReference>
<dbReference type="SUPFAM" id="SSF46955">
    <property type="entry name" value="Putative DNA-binding domain"/>
    <property type="match status" value="1"/>
</dbReference>
<evidence type="ECO:0000256" key="1">
    <source>
        <dbReference type="ARBA" id="ARBA00023015"/>
    </source>
</evidence>
<keyword evidence="1" id="KW-0805">Transcription regulation</keyword>
<evidence type="ECO:0000256" key="2">
    <source>
        <dbReference type="ARBA" id="ARBA00023125"/>
    </source>
</evidence>
<dbReference type="InterPro" id="IPR047057">
    <property type="entry name" value="MerR_fam"/>
</dbReference>
<comment type="caution">
    <text evidence="5">The sequence shown here is derived from an EMBL/GenBank/DDBJ whole genome shotgun (WGS) entry which is preliminary data.</text>
</comment>
<dbReference type="GO" id="GO:0003677">
    <property type="term" value="F:DNA binding"/>
    <property type="evidence" value="ECO:0007669"/>
    <property type="project" value="UniProtKB-KW"/>
</dbReference>
<evidence type="ECO:0000313" key="5">
    <source>
        <dbReference type="EMBL" id="RJP26726.1"/>
    </source>
</evidence>
<evidence type="ECO:0000256" key="3">
    <source>
        <dbReference type="ARBA" id="ARBA00023163"/>
    </source>
</evidence>
<name>A0A3A4P868_ABYX5</name>
<accession>A0A3A4P868</accession>
<evidence type="ECO:0000259" key="4">
    <source>
        <dbReference type="PROSITE" id="PS50937"/>
    </source>
</evidence>
<organism evidence="5 6">
    <name type="scientific">Abyssobacteria bacterium (strain SURF_5)</name>
    <dbReference type="NCBI Taxonomy" id="2093360"/>
    <lineage>
        <taxon>Bacteria</taxon>
        <taxon>Pseudomonadati</taxon>
        <taxon>Candidatus Hydrogenedentota</taxon>
        <taxon>Candidatus Abyssobacteria</taxon>
    </lineage>
</organism>
<evidence type="ECO:0000313" key="6">
    <source>
        <dbReference type="Proteomes" id="UP000265882"/>
    </source>
</evidence>
<dbReference type="AlphaFoldDB" id="A0A3A4P868"/>
<dbReference type="PANTHER" id="PTHR30204">
    <property type="entry name" value="REDOX-CYCLING DRUG-SENSING TRANSCRIPTIONAL ACTIVATOR SOXR"/>
    <property type="match status" value="1"/>
</dbReference>
<dbReference type="Pfam" id="PF13411">
    <property type="entry name" value="MerR_1"/>
    <property type="match status" value="1"/>
</dbReference>
<keyword evidence="2" id="KW-0238">DNA-binding</keyword>
<keyword evidence="3" id="KW-0804">Transcription</keyword>
<reference evidence="5 6" key="1">
    <citation type="journal article" date="2017" name="ISME J.">
        <title>Energy and carbon metabolisms in a deep terrestrial subsurface fluid microbial community.</title>
        <authorList>
            <person name="Momper L."/>
            <person name="Jungbluth S.P."/>
            <person name="Lee M.D."/>
            <person name="Amend J.P."/>
        </authorList>
    </citation>
    <scope>NUCLEOTIDE SEQUENCE [LARGE SCALE GENOMIC DNA]</scope>
    <source>
        <strain evidence="5">SURF_5</strain>
    </source>
</reference>
<dbReference type="SMART" id="SM00422">
    <property type="entry name" value="HTH_MERR"/>
    <property type="match status" value="1"/>
</dbReference>
<dbReference type="Proteomes" id="UP000265882">
    <property type="component" value="Unassembled WGS sequence"/>
</dbReference>
<protein>
    <submittedName>
        <fullName evidence="5">MerR family transcriptional regulator</fullName>
    </submittedName>
</protein>
<feature type="domain" description="HTH merR-type" evidence="4">
    <location>
        <begin position="15"/>
        <end position="85"/>
    </location>
</feature>
<dbReference type="EMBL" id="QZKU01000004">
    <property type="protein sequence ID" value="RJP26726.1"/>
    <property type="molecule type" value="Genomic_DNA"/>
</dbReference>